<evidence type="ECO:0000256" key="1">
    <source>
        <dbReference type="SAM" id="MobiDB-lite"/>
    </source>
</evidence>
<gene>
    <name evidence="3" type="primary">tfpZ</name>
    <name evidence="3" type="ORF">AB7878_13795</name>
</gene>
<accession>A0ABV4AT62</accession>
<feature type="transmembrane region" description="Helical" evidence="2">
    <location>
        <begin position="70"/>
        <end position="89"/>
    </location>
</feature>
<evidence type="ECO:0000313" key="4">
    <source>
        <dbReference type="Proteomes" id="UP001562159"/>
    </source>
</evidence>
<dbReference type="Proteomes" id="UP001562159">
    <property type="component" value="Unassembled WGS sequence"/>
</dbReference>
<keyword evidence="2" id="KW-1133">Transmembrane helix</keyword>
<comment type="caution">
    <text evidence="3">The sequence shown here is derived from an EMBL/GenBank/DDBJ whole genome shotgun (WGS) entry which is preliminary data.</text>
</comment>
<feature type="transmembrane region" description="Helical" evidence="2">
    <location>
        <begin position="43"/>
        <end position="63"/>
    </location>
</feature>
<feature type="region of interest" description="Disordered" evidence="1">
    <location>
        <begin position="251"/>
        <end position="275"/>
    </location>
</feature>
<organism evidence="3 4">
    <name type="scientific">Rhodanobacter humi</name>
    <dbReference type="NCBI Taxonomy" id="1888173"/>
    <lineage>
        <taxon>Bacteria</taxon>
        <taxon>Pseudomonadati</taxon>
        <taxon>Pseudomonadota</taxon>
        <taxon>Gammaproteobacteria</taxon>
        <taxon>Lysobacterales</taxon>
        <taxon>Rhodanobacteraceae</taxon>
        <taxon>Rhodanobacter</taxon>
    </lineage>
</organism>
<evidence type="ECO:0000313" key="3">
    <source>
        <dbReference type="EMBL" id="MEY2183492.1"/>
    </source>
</evidence>
<feature type="transmembrane region" description="Helical" evidence="2">
    <location>
        <begin position="7"/>
        <end position="31"/>
    </location>
</feature>
<keyword evidence="4" id="KW-1185">Reference proteome</keyword>
<dbReference type="NCBIfam" id="NF041437">
    <property type="entry name" value="TfpZ"/>
    <property type="match status" value="1"/>
</dbReference>
<sequence>MSRWNAALIHLCISATIAAIVAALLLLVWYPPPYFHAGGAGELLALVMGVDVTLGPLITFIVFKSGKQGLKFDLAVIGIVQTAALVYGFDVIVRTRPVFLVAAVDRFVLVDANQLARRDLAQASRPEWRHLSWTGPVLVGTRLPTDPKEHNALLFSTLSTGKDVQDFPKYYVPYTEAIPALLQRAQPVHTLLQLYPGKHDEIDAWLKRHAVGEAQVLWLPIQARNGDLVMMVHAKDGQPIGALAINPWPVDATPATGGATRKPGEPGEPGEPSRA</sequence>
<keyword evidence="2" id="KW-0472">Membrane</keyword>
<proteinExistence type="predicted"/>
<name>A0ABV4AT62_9GAMM</name>
<keyword evidence="2" id="KW-0812">Transmembrane</keyword>
<protein>
    <submittedName>
        <fullName evidence="3">TfpX/TfpZ family type IV pilin accessory protein</fullName>
    </submittedName>
</protein>
<dbReference type="EMBL" id="JBGBPY010000001">
    <property type="protein sequence ID" value="MEY2183492.1"/>
    <property type="molecule type" value="Genomic_DNA"/>
</dbReference>
<dbReference type="InterPro" id="IPR047814">
    <property type="entry name" value="TfpX/TfpZ-like"/>
</dbReference>
<reference evidence="3 4" key="1">
    <citation type="submission" date="2024-07" db="EMBL/GenBank/DDBJ databases">
        <title>Molecular mechanisms and environmental adaptations of flagellar loss and biofilm growth of Rhodanobacter under environmental stress.</title>
        <authorList>
            <person name="Chen M."/>
        </authorList>
    </citation>
    <scope>NUCLEOTIDE SEQUENCE [LARGE SCALE GENOMIC DNA]</scope>
    <source>
        <strain evidence="3 4">RS22</strain>
    </source>
</reference>
<evidence type="ECO:0000256" key="2">
    <source>
        <dbReference type="SAM" id="Phobius"/>
    </source>
</evidence>